<name>A0A1J6L206_NICAT</name>
<proteinExistence type="predicted"/>
<keyword evidence="2" id="KW-1185">Reference proteome</keyword>
<protein>
    <submittedName>
        <fullName evidence="1">Uncharacterized protein</fullName>
    </submittedName>
</protein>
<sequence length="1028" mass="115501">MEVLDRFSGSGNPESWLFRAERYFNYLGFAEKDWLPLPSFYLDGEALNWFNWLFRNKQFLDWKHFKAIFAQHFRQQINTDPMVRLDSSSMVHFNCVNYVPKISQLAPVSSVPAPNHILQSSAFDSAYETGNSKVDHVFDKLPEQYKNVDSLALITGNTEIETPEDMETPQIGNAESIAVADLLQEPSSITKDQVLNEISHTTVSSAIPDLNVIAHEGKHSATTITKVYDDGFCGDVSLQTKVLTAGLGDTRGSTAEEEKNSRDNVALFTKSPQKDLSGFPVPFVSQGIVMSNASARIAGLAYPFDGTLWPRTISCLLNSLCRVKQSRVLFYLIFNVHKSNWVDTGQERNLPRFLLSKCRECAGEDILQEVIKAFAEGYSKQYVVFGPGPYLDYVPPYAMEFTFEDGKYVEGVAVTIRIELPSEKFPTQVLSVQVGITLDDCNRLETYGSCHMGTCTYFHLEPDAILWIVPFCISLDNWLDTGQDNLGCVSIANEPLYTTSDASEIFEGVTTRSGGLIAEFYDYGCVGGVELGIESCVTLKTSCVVYQLLRESIENSSMCPFGGVTAHIAEQFNTPVVQSAICACMSYNILAFSLGSVTLLGRITRSRMVFVRDLLYSTPVVMSVDKDSGNFIGKKITITSHGLLEYYDVAIVKDLMLVLDMSFMALLGDMYNNFEAIAHALAVRYDWPRRNLISLKFLIFDFGIKAREKDATGLFHQIMIVGVFLTNSILDVKVNACSLLTSSKLEQLLYGYSINTHVTYDIGTGNTICSVPLKSGISDCVDEVSKRATGIRNMTAIVYEVFFYLKLGEYSCLFGIQLVLDLQMSCSKRVSNSTDRVVVLQELEVKALILTLQYGANFSNSRDSKTLVNYWKSIWLLILGQLTNSQDPYFMNPLLQILHHASILRKQCIRVDRNYKVLLLYSWWPHLGLIVYTQHDARRLFISGLPKIYAKEHRALQCNTCSTFLELHHKELLQHEEMGNLRLPDNTYRFGLTLWLDVHNSFSFLESNLEDKVLVEDGSIVVNGGRPK</sequence>
<dbReference type="Gramene" id="OIT27783">
    <property type="protein sequence ID" value="OIT27783"/>
    <property type="gene ID" value="A4A49_25287"/>
</dbReference>
<organism evidence="1 2">
    <name type="scientific">Nicotiana attenuata</name>
    <name type="common">Coyote tobacco</name>
    <dbReference type="NCBI Taxonomy" id="49451"/>
    <lineage>
        <taxon>Eukaryota</taxon>
        <taxon>Viridiplantae</taxon>
        <taxon>Streptophyta</taxon>
        <taxon>Embryophyta</taxon>
        <taxon>Tracheophyta</taxon>
        <taxon>Spermatophyta</taxon>
        <taxon>Magnoliopsida</taxon>
        <taxon>eudicotyledons</taxon>
        <taxon>Gunneridae</taxon>
        <taxon>Pentapetalae</taxon>
        <taxon>asterids</taxon>
        <taxon>lamiids</taxon>
        <taxon>Solanales</taxon>
        <taxon>Solanaceae</taxon>
        <taxon>Nicotianoideae</taxon>
        <taxon>Nicotianeae</taxon>
        <taxon>Nicotiana</taxon>
    </lineage>
</organism>
<dbReference type="AlphaFoldDB" id="A0A1J6L206"/>
<comment type="caution">
    <text evidence="1">The sequence shown here is derived from an EMBL/GenBank/DDBJ whole genome shotgun (WGS) entry which is preliminary data.</text>
</comment>
<evidence type="ECO:0000313" key="1">
    <source>
        <dbReference type="EMBL" id="OIT27783.1"/>
    </source>
</evidence>
<gene>
    <name evidence="1" type="ORF">A4A49_25287</name>
</gene>
<evidence type="ECO:0000313" key="2">
    <source>
        <dbReference type="Proteomes" id="UP000187609"/>
    </source>
</evidence>
<dbReference type="EMBL" id="MJEQ01002278">
    <property type="protein sequence ID" value="OIT27783.1"/>
    <property type="molecule type" value="Genomic_DNA"/>
</dbReference>
<reference evidence="1" key="1">
    <citation type="submission" date="2016-11" db="EMBL/GenBank/DDBJ databases">
        <title>The genome of Nicotiana attenuata.</title>
        <authorList>
            <person name="Xu S."/>
            <person name="Brockmoeller T."/>
            <person name="Gaquerel E."/>
            <person name="Navarro A."/>
            <person name="Kuhl H."/>
            <person name="Gase K."/>
            <person name="Ling Z."/>
            <person name="Zhou W."/>
            <person name="Kreitzer C."/>
            <person name="Stanke M."/>
            <person name="Tang H."/>
            <person name="Lyons E."/>
            <person name="Pandey P."/>
            <person name="Pandey S.P."/>
            <person name="Timmermann B."/>
            <person name="Baldwin I.T."/>
        </authorList>
    </citation>
    <scope>NUCLEOTIDE SEQUENCE [LARGE SCALE GENOMIC DNA]</scope>
    <source>
        <strain evidence="1">UT</strain>
    </source>
</reference>
<accession>A0A1J6L206</accession>
<dbReference type="Proteomes" id="UP000187609">
    <property type="component" value="Unassembled WGS sequence"/>
</dbReference>